<evidence type="ECO:0000313" key="7">
    <source>
        <dbReference type="Proteomes" id="UP001596415"/>
    </source>
</evidence>
<evidence type="ECO:0000256" key="1">
    <source>
        <dbReference type="ARBA" id="ARBA00007274"/>
    </source>
</evidence>
<dbReference type="Pfam" id="PF00132">
    <property type="entry name" value="Hexapep"/>
    <property type="match status" value="1"/>
</dbReference>
<comment type="similarity">
    <text evidence="1">Belongs to the transferase hexapeptide repeat family.</text>
</comment>
<dbReference type="Pfam" id="PF17836">
    <property type="entry name" value="PglD_N"/>
    <property type="match status" value="1"/>
</dbReference>
<dbReference type="CDD" id="cd03360">
    <property type="entry name" value="LbH_AT_putative"/>
    <property type="match status" value="1"/>
</dbReference>
<proteinExistence type="inferred from homology"/>
<gene>
    <name evidence="6" type="ORF">ACFQO1_06875</name>
</gene>
<dbReference type="InterPro" id="IPR041561">
    <property type="entry name" value="PglD_N"/>
</dbReference>
<dbReference type="InterPro" id="IPR020019">
    <property type="entry name" value="AcTrfase_PglD-like"/>
</dbReference>
<evidence type="ECO:0000259" key="5">
    <source>
        <dbReference type="Pfam" id="PF17836"/>
    </source>
</evidence>
<comment type="caution">
    <text evidence="6">The sequence shown here is derived from an EMBL/GenBank/DDBJ whole genome shotgun (WGS) entry which is preliminary data.</text>
</comment>
<keyword evidence="2" id="KW-0808">Transferase</keyword>
<evidence type="ECO:0000313" key="6">
    <source>
        <dbReference type="EMBL" id="MFC7357403.1"/>
    </source>
</evidence>
<dbReference type="PROSITE" id="PS00101">
    <property type="entry name" value="HEXAPEP_TRANSFERASES"/>
    <property type="match status" value="1"/>
</dbReference>
<organism evidence="6 7">
    <name type="scientific">Jejudonia soesokkakensis</name>
    <dbReference type="NCBI Taxonomy" id="1323432"/>
    <lineage>
        <taxon>Bacteria</taxon>
        <taxon>Pseudomonadati</taxon>
        <taxon>Bacteroidota</taxon>
        <taxon>Flavobacteriia</taxon>
        <taxon>Flavobacteriales</taxon>
        <taxon>Flavobacteriaceae</taxon>
        <taxon>Jejudonia</taxon>
    </lineage>
</organism>
<dbReference type="EMBL" id="JBHTBN010000003">
    <property type="protein sequence ID" value="MFC7357403.1"/>
    <property type="molecule type" value="Genomic_DNA"/>
</dbReference>
<feature type="domain" description="PglD N-terminal" evidence="5">
    <location>
        <begin position="4"/>
        <end position="73"/>
    </location>
</feature>
<accession>A0ABW2MUQ6</accession>
<name>A0ABW2MUQ6_9FLAO</name>
<dbReference type="SUPFAM" id="SSF51161">
    <property type="entry name" value="Trimeric LpxA-like enzymes"/>
    <property type="match status" value="1"/>
</dbReference>
<protein>
    <submittedName>
        <fullName evidence="6">NeuD/PglB/VioB family sugar acetyltransferase</fullName>
    </submittedName>
</protein>
<reference evidence="7" key="1">
    <citation type="journal article" date="2019" name="Int. J. Syst. Evol. Microbiol.">
        <title>The Global Catalogue of Microorganisms (GCM) 10K type strain sequencing project: providing services to taxonomists for standard genome sequencing and annotation.</title>
        <authorList>
            <consortium name="The Broad Institute Genomics Platform"/>
            <consortium name="The Broad Institute Genome Sequencing Center for Infectious Disease"/>
            <person name="Wu L."/>
            <person name="Ma J."/>
        </authorList>
    </citation>
    <scope>NUCLEOTIDE SEQUENCE [LARGE SCALE GENOMIC DNA]</scope>
    <source>
        <strain evidence="7">CGMCC 1.16306</strain>
    </source>
</reference>
<keyword evidence="3" id="KW-0677">Repeat</keyword>
<evidence type="ECO:0000256" key="4">
    <source>
        <dbReference type="ARBA" id="ARBA00023315"/>
    </source>
</evidence>
<dbReference type="InterPro" id="IPR018357">
    <property type="entry name" value="Hexapep_transf_CS"/>
</dbReference>
<dbReference type="InterPro" id="IPR050179">
    <property type="entry name" value="Trans_hexapeptide_repeat"/>
</dbReference>
<keyword evidence="7" id="KW-1185">Reference proteome</keyword>
<dbReference type="PANTHER" id="PTHR43300">
    <property type="entry name" value="ACETYLTRANSFERASE"/>
    <property type="match status" value="1"/>
</dbReference>
<sequence length="201" mass="21228">MKHITLYGAGGHCYAVIELIRSLGEYIPTLVIDHDPREGSILTIPVSKNEDHAPETACITIGDNAIRKRISRSIEADFPTFIHESVVQYPSVSIGKGTVVLPLALLDAAVSIGDFCIINNSATISHNVALENYVHIAINAAIAGGVKIGEGTLVGAGAVINPEINIGKWAIIGSGAIVTKDVPDHAVVYGNPAVVKRYTNE</sequence>
<evidence type="ECO:0000256" key="2">
    <source>
        <dbReference type="ARBA" id="ARBA00022679"/>
    </source>
</evidence>
<keyword evidence="4" id="KW-0012">Acyltransferase</keyword>
<evidence type="ECO:0000256" key="3">
    <source>
        <dbReference type="ARBA" id="ARBA00022737"/>
    </source>
</evidence>
<dbReference type="RefSeq" id="WP_380217250.1">
    <property type="nucleotide sequence ID" value="NZ_JBHTBN010000003.1"/>
</dbReference>
<dbReference type="InterPro" id="IPR001451">
    <property type="entry name" value="Hexapep"/>
</dbReference>
<dbReference type="InterPro" id="IPR011004">
    <property type="entry name" value="Trimer_LpxA-like_sf"/>
</dbReference>
<dbReference type="PANTHER" id="PTHR43300:SF7">
    <property type="entry name" value="UDP-N-ACETYLBACILLOSAMINE N-ACETYLTRANSFERASE"/>
    <property type="match status" value="1"/>
</dbReference>
<dbReference type="NCBIfam" id="TIGR03570">
    <property type="entry name" value="NeuD_NnaD"/>
    <property type="match status" value="1"/>
</dbReference>
<dbReference type="Gene3D" id="2.160.10.10">
    <property type="entry name" value="Hexapeptide repeat proteins"/>
    <property type="match status" value="1"/>
</dbReference>
<dbReference type="Proteomes" id="UP001596415">
    <property type="component" value="Unassembled WGS sequence"/>
</dbReference>
<dbReference type="Gene3D" id="3.40.50.20">
    <property type="match status" value="1"/>
</dbReference>